<proteinExistence type="predicted"/>
<organism evidence="1 2">
    <name type="scientific">Streptomyces dangxiongensis</name>
    <dbReference type="NCBI Taxonomy" id="1442032"/>
    <lineage>
        <taxon>Bacteria</taxon>
        <taxon>Bacillati</taxon>
        <taxon>Actinomycetota</taxon>
        <taxon>Actinomycetes</taxon>
        <taxon>Kitasatosporales</taxon>
        <taxon>Streptomycetaceae</taxon>
        <taxon>Streptomyces</taxon>
    </lineage>
</organism>
<dbReference type="Proteomes" id="UP000268329">
    <property type="component" value="Chromosome"/>
</dbReference>
<accession>A0A3G2JQP8</accession>
<dbReference type="EMBL" id="CP033073">
    <property type="protein sequence ID" value="AYN43282.1"/>
    <property type="molecule type" value="Genomic_DNA"/>
</dbReference>
<dbReference type="AlphaFoldDB" id="A0A3G2JQP8"/>
<name>A0A3G2JQP8_9ACTN</name>
<gene>
    <name evidence="1" type="ORF">D9753_35355</name>
</gene>
<reference evidence="1 2" key="1">
    <citation type="submission" date="2018-10" db="EMBL/GenBank/DDBJ databases">
        <title>The genome of Streptomyces dangxiongensis Z022.</title>
        <authorList>
            <person name="Zhang B."/>
        </authorList>
    </citation>
    <scope>NUCLEOTIDE SEQUENCE [LARGE SCALE GENOMIC DNA]</scope>
    <source>
        <strain evidence="1 2">Z022</strain>
    </source>
</reference>
<dbReference type="KEGG" id="sdd:D9753_35355"/>
<evidence type="ECO:0000313" key="2">
    <source>
        <dbReference type="Proteomes" id="UP000268329"/>
    </source>
</evidence>
<dbReference type="OrthoDB" id="4747531at2"/>
<protein>
    <recommendedName>
        <fullName evidence="3">DUF1440 domain-containing protein</fullName>
    </recommendedName>
</protein>
<evidence type="ECO:0000313" key="1">
    <source>
        <dbReference type="EMBL" id="AYN43282.1"/>
    </source>
</evidence>
<sequence>MTAGLLAGAVGTVCLDAVHYLKYRRAGGTDSPLAWEFAPVESWEKAPDPGQVAKRVIEGFTQRRLPDGSAWLTSTVAHWAYGSAAGAVYGIVAGSLPSPSPVYGVPFGAAVFAGDYVTLPIAGLYKPIWQYDAKIVAWDFGAHVVYGTGTAITFWLLTRLGTGAVSQRPYAACLPRPMPMRATAPC</sequence>
<evidence type="ECO:0008006" key="3">
    <source>
        <dbReference type="Google" id="ProtNLM"/>
    </source>
</evidence>
<keyword evidence="2" id="KW-1185">Reference proteome</keyword>